<name>L7ER57_STRT8</name>
<dbReference type="AlphaFoldDB" id="L7ER57"/>
<sequence>MASKLLQRSEGGLESAFGGAEFLGECLGAGDSAAFSIGAVLDPLRDGGADVGRLGSR</sequence>
<accession>L7ER57</accession>
<protein>
    <submittedName>
        <fullName evidence="1">Uncharacterized protein</fullName>
    </submittedName>
</protein>
<keyword evidence="2" id="KW-1185">Reference proteome</keyword>
<dbReference type="EMBL" id="AEJB01000681">
    <property type="protein sequence ID" value="ELP61507.1"/>
    <property type="molecule type" value="Genomic_DNA"/>
</dbReference>
<dbReference type="Proteomes" id="UP000010931">
    <property type="component" value="Unassembled WGS sequence"/>
</dbReference>
<reference evidence="1 2" key="1">
    <citation type="journal article" date="2011" name="Plasmid">
        <title>Streptomyces turgidiscabies Car8 contains a modular pathogenicity island that shares virulence genes with other actinobacterial plant pathogens.</title>
        <authorList>
            <person name="Huguet-Tapia J.C."/>
            <person name="Badger J.H."/>
            <person name="Loria R."/>
            <person name="Pettis G.S."/>
        </authorList>
    </citation>
    <scope>NUCLEOTIDE SEQUENCE [LARGE SCALE GENOMIC DNA]</scope>
    <source>
        <strain evidence="1 2">Car8</strain>
    </source>
</reference>
<evidence type="ECO:0000313" key="1">
    <source>
        <dbReference type="EMBL" id="ELP61507.1"/>
    </source>
</evidence>
<evidence type="ECO:0000313" key="2">
    <source>
        <dbReference type="Proteomes" id="UP000010931"/>
    </source>
</evidence>
<comment type="caution">
    <text evidence="1">The sequence shown here is derived from an EMBL/GenBank/DDBJ whole genome shotgun (WGS) entry which is preliminary data.</text>
</comment>
<organism evidence="1 2">
    <name type="scientific">Streptomyces turgidiscabies (strain Car8)</name>
    <dbReference type="NCBI Taxonomy" id="698760"/>
    <lineage>
        <taxon>Bacteria</taxon>
        <taxon>Bacillati</taxon>
        <taxon>Actinomycetota</taxon>
        <taxon>Actinomycetes</taxon>
        <taxon>Kitasatosporales</taxon>
        <taxon>Streptomycetaceae</taxon>
        <taxon>Streptomyces</taxon>
    </lineage>
</organism>
<gene>
    <name evidence="1" type="ORF">STRTUCAR8_03661</name>
</gene>
<proteinExistence type="predicted"/>